<dbReference type="PANTHER" id="PTHR48071">
    <property type="entry name" value="SRCR DOMAIN-CONTAINING PROTEIN"/>
    <property type="match status" value="1"/>
</dbReference>
<feature type="non-terminal residue" evidence="4">
    <location>
        <position position="1"/>
    </location>
</feature>
<dbReference type="SUPFAM" id="SSF56487">
    <property type="entry name" value="SRCR-like"/>
    <property type="match status" value="2"/>
</dbReference>
<dbReference type="Pfam" id="PF00530">
    <property type="entry name" value="SRCR"/>
    <property type="match status" value="2"/>
</dbReference>
<dbReference type="Proteomes" id="UP001164746">
    <property type="component" value="Chromosome 2"/>
</dbReference>
<comment type="caution">
    <text evidence="2">Lacks conserved residue(s) required for the propagation of feature annotation.</text>
</comment>
<protein>
    <submittedName>
        <fullName evidence="4">DMBT1-like protein</fullName>
    </submittedName>
</protein>
<evidence type="ECO:0000259" key="3">
    <source>
        <dbReference type="PROSITE" id="PS50287"/>
    </source>
</evidence>
<reference evidence="4" key="1">
    <citation type="submission" date="2022-11" db="EMBL/GenBank/DDBJ databases">
        <title>Centuries of genome instability and evolution in soft-shell clam transmissible cancer (bioRxiv).</title>
        <authorList>
            <person name="Hart S.F.M."/>
            <person name="Yonemitsu M.A."/>
            <person name="Giersch R.M."/>
            <person name="Beal B.F."/>
            <person name="Arriagada G."/>
            <person name="Davis B.W."/>
            <person name="Ostrander E.A."/>
            <person name="Goff S.P."/>
            <person name="Metzger M.J."/>
        </authorList>
    </citation>
    <scope>NUCLEOTIDE SEQUENCE</scope>
    <source>
        <strain evidence="4">MELC-2E11</strain>
        <tissue evidence="4">Siphon/mantle</tissue>
    </source>
</reference>
<dbReference type="InterPro" id="IPR036772">
    <property type="entry name" value="SRCR-like_dom_sf"/>
</dbReference>
<proteinExistence type="predicted"/>
<gene>
    <name evidence="4" type="ORF">MAR_028050</name>
</gene>
<evidence type="ECO:0000256" key="1">
    <source>
        <dbReference type="ARBA" id="ARBA00023157"/>
    </source>
</evidence>
<keyword evidence="5" id="KW-1185">Reference proteome</keyword>
<feature type="non-terminal residue" evidence="4">
    <location>
        <position position="164"/>
    </location>
</feature>
<dbReference type="InterPro" id="IPR001190">
    <property type="entry name" value="SRCR"/>
</dbReference>
<dbReference type="Gene3D" id="3.10.250.10">
    <property type="entry name" value="SRCR-like domain"/>
    <property type="match status" value="2"/>
</dbReference>
<feature type="domain" description="SRCR" evidence="3">
    <location>
        <begin position="117"/>
        <end position="164"/>
    </location>
</feature>
<evidence type="ECO:0000256" key="2">
    <source>
        <dbReference type="PROSITE-ProRule" id="PRU00196"/>
    </source>
</evidence>
<dbReference type="PANTHER" id="PTHR48071:SF18">
    <property type="entry name" value="DELETED IN MALIGNANT BRAIN TUMORS 1 PROTEIN-RELATED"/>
    <property type="match status" value="1"/>
</dbReference>
<sequence length="164" mass="18202">TTAYDFETALTNIRDELNFSITESGEQSAANISTNMTHKLYADWRMFLKISKTATIHDRSKYGYGSGSLVVEDLNCTGTEDNLDECGSYPWSEGSASPSCNSHYYDVGVNCRPNTPIRLVNGTNATKYSGRVEIEYDGKWGPICDRSFDAHNAKVICRMLGLNT</sequence>
<organism evidence="4 5">
    <name type="scientific">Mya arenaria</name>
    <name type="common">Soft-shell clam</name>
    <dbReference type="NCBI Taxonomy" id="6604"/>
    <lineage>
        <taxon>Eukaryota</taxon>
        <taxon>Metazoa</taxon>
        <taxon>Spiralia</taxon>
        <taxon>Lophotrochozoa</taxon>
        <taxon>Mollusca</taxon>
        <taxon>Bivalvia</taxon>
        <taxon>Autobranchia</taxon>
        <taxon>Heteroconchia</taxon>
        <taxon>Euheterodonta</taxon>
        <taxon>Imparidentia</taxon>
        <taxon>Neoheterodontei</taxon>
        <taxon>Myida</taxon>
        <taxon>Myoidea</taxon>
        <taxon>Myidae</taxon>
        <taxon>Mya</taxon>
    </lineage>
</organism>
<evidence type="ECO:0000313" key="4">
    <source>
        <dbReference type="EMBL" id="WAQ95360.1"/>
    </source>
</evidence>
<feature type="disulfide bond" evidence="2">
    <location>
        <begin position="76"/>
        <end position="86"/>
    </location>
</feature>
<evidence type="ECO:0000313" key="5">
    <source>
        <dbReference type="Proteomes" id="UP001164746"/>
    </source>
</evidence>
<dbReference type="PROSITE" id="PS00420">
    <property type="entry name" value="SRCR_1"/>
    <property type="match status" value="1"/>
</dbReference>
<name>A0ABY7DK27_MYAAR</name>
<accession>A0ABY7DK27</accession>
<feature type="domain" description="SRCR" evidence="3">
    <location>
        <begin position="62"/>
        <end position="112"/>
    </location>
</feature>
<dbReference type="EMBL" id="CP111013">
    <property type="protein sequence ID" value="WAQ95360.1"/>
    <property type="molecule type" value="Genomic_DNA"/>
</dbReference>
<dbReference type="PROSITE" id="PS50287">
    <property type="entry name" value="SRCR_2"/>
    <property type="match status" value="2"/>
</dbReference>
<keyword evidence="1 2" id="KW-1015">Disulfide bond</keyword>